<dbReference type="InterPro" id="IPR038404">
    <property type="entry name" value="TRAP_DctP_sf"/>
</dbReference>
<dbReference type="Proteomes" id="UP001602245">
    <property type="component" value="Unassembled WGS sequence"/>
</dbReference>
<dbReference type="Gene3D" id="3.40.190.170">
    <property type="entry name" value="Bacterial extracellular solute-binding protein, family 7"/>
    <property type="match status" value="1"/>
</dbReference>
<evidence type="ECO:0000313" key="1">
    <source>
        <dbReference type="EMBL" id="MFF5288022.1"/>
    </source>
</evidence>
<dbReference type="EMBL" id="JBIAZU010000001">
    <property type="protein sequence ID" value="MFF5288022.1"/>
    <property type="molecule type" value="Genomic_DNA"/>
</dbReference>
<gene>
    <name evidence="1" type="ORF">ACFY35_01195</name>
</gene>
<organism evidence="1 2">
    <name type="scientific">Paractinoplanes globisporus</name>
    <dbReference type="NCBI Taxonomy" id="113565"/>
    <lineage>
        <taxon>Bacteria</taxon>
        <taxon>Bacillati</taxon>
        <taxon>Actinomycetota</taxon>
        <taxon>Actinomycetes</taxon>
        <taxon>Micromonosporales</taxon>
        <taxon>Micromonosporaceae</taxon>
        <taxon>Paractinoplanes</taxon>
    </lineage>
</organism>
<sequence>MNTTSGVRRAIAATIGLLAVAGCAGTVDKAGGTKPGRTLTLRVLNIRDITDLGPIADRVDALSRGTLRLDGPSLWGQGRVTAEVEAIREIQKGSADLAIIPARAWHEAGVTSFDALIAPLAVDSMALQERVLSSELPAEMLADLSRLGLDGIGILPGPMRKPMGITRPLLGPSSYRNATIAYNRSAVADRAFAELGATAIALPRDGADIRARDGIEYAVAAIPGNNYDATVRSITANVDLWPRPVVVVANHQALRGWSAQQVAWLRAAVGDTLHSRVQDLLTRDHDATAIMCRRARLEFVAATPAQRAELSAALRPVGDWLRKDPKTTHLLARIADLRAGLSPYPEETLSCGDTAGTTTTQESTPFDGTWFMEESEQHWQRNDPEKHPENWGHFVYAFGRGRFAMTQENKDSCTWQYGAFHVDGQTVTWNWLDGGGIAPTGAYNRQGERFVWRWSRYHDTMTLAAISPTDLQPQTWRRVRAAPTTANFSKRCPLPAAAIAW</sequence>
<proteinExistence type="predicted"/>
<evidence type="ECO:0000313" key="2">
    <source>
        <dbReference type="Proteomes" id="UP001602245"/>
    </source>
</evidence>
<dbReference type="RefSeq" id="WP_245577692.1">
    <property type="nucleotide sequence ID" value="NZ_JBIAZU010000001.1"/>
</dbReference>
<accession>A0ABW6W405</accession>
<protein>
    <submittedName>
        <fullName evidence="1">Uncharacterized protein</fullName>
    </submittedName>
</protein>
<reference evidence="1 2" key="1">
    <citation type="submission" date="2024-10" db="EMBL/GenBank/DDBJ databases">
        <title>The Natural Products Discovery Center: Release of the First 8490 Sequenced Strains for Exploring Actinobacteria Biosynthetic Diversity.</title>
        <authorList>
            <person name="Kalkreuter E."/>
            <person name="Kautsar S.A."/>
            <person name="Yang D."/>
            <person name="Bader C.D."/>
            <person name="Teijaro C.N."/>
            <person name="Fluegel L."/>
            <person name="Davis C.M."/>
            <person name="Simpson J.R."/>
            <person name="Lauterbach L."/>
            <person name="Steele A.D."/>
            <person name="Gui C."/>
            <person name="Meng S."/>
            <person name="Li G."/>
            <person name="Viehrig K."/>
            <person name="Ye F."/>
            <person name="Su P."/>
            <person name="Kiefer A.F."/>
            <person name="Nichols A."/>
            <person name="Cepeda A.J."/>
            <person name="Yan W."/>
            <person name="Fan B."/>
            <person name="Jiang Y."/>
            <person name="Adhikari A."/>
            <person name="Zheng C.-J."/>
            <person name="Schuster L."/>
            <person name="Cowan T.M."/>
            <person name="Smanski M.J."/>
            <person name="Chevrette M.G."/>
            <person name="De Carvalho L.P.S."/>
            <person name="Shen B."/>
        </authorList>
    </citation>
    <scope>NUCLEOTIDE SEQUENCE [LARGE SCALE GENOMIC DNA]</scope>
    <source>
        <strain evidence="1 2">NPDC000087</strain>
    </source>
</reference>
<name>A0ABW6W405_9ACTN</name>
<keyword evidence="2" id="KW-1185">Reference proteome</keyword>
<comment type="caution">
    <text evidence="1">The sequence shown here is derived from an EMBL/GenBank/DDBJ whole genome shotgun (WGS) entry which is preliminary data.</text>
</comment>